<dbReference type="SUPFAM" id="SSF110324">
    <property type="entry name" value="Ribosomal L27 protein-like"/>
    <property type="match status" value="1"/>
</dbReference>
<dbReference type="PANTHER" id="PTHR15893:SF0">
    <property type="entry name" value="LARGE RIBOSOMAL SUBUNIT PROTEIN BL27M"/>
    <property type="match status" value="1"/>
</dbReference>
<evidence type="ECO:0000256" key="3">
    <source>
        <dbReference type="ARBA" id="ARBA00022980"/>
    </source>
</evidence>
<dbReference type="Pfam" id="PF01016">
    <property type="entry name" value="Ribosomal_L27"/>
    <property type="match status" value="1"/>
</dbReference>
<evidence type="ECO:0000313" key="7">
    <source>
        <dbReference type="EMBL" id="QBZ59122.1"/>
    </source>
</evidence>
<dbReference type="InterPro" id="IPR001684">
    <property type="entry name" value="Ribosomal_bL27"/>
</dbReference>
<dbReference type="GO" id="GO:0005762">
    <property type="term" value="C:mitochondrial large ribosomal subunit"/>
    <property type="evidence" value="ECO:0007669"/>
    <property type="project" value="TreeGrafter"/>
</dbReference>
<keyword evidence="5" id="KW-0687">Ribonucleoprotein</keyword>
<sequence>MKIIPLQQPLRAVAAAGGFRPAATAAFTFSRAQRRPELLLCARQNLEDSSRLVEGRRTAAVKSAGAYRIPNKKTLMKKMGAKKSGDQYVIPGNIIFKQRGTIWHPGENVIMGRDHTIHAAVTGYVKFYRDPELHPHRQFIGVAFNRDDTLPYPKHGVRRRKLNMVAVTRKEPTPRSEVSASGLPTRVIRRVGQEPTPEEIAEPGKGKRPLQKVQHNIRVLRENRILLLHDDYSYRESNVAIGRLMGRWKGKTPGSVRAGSKKAVYRAKYRESLKRKEVFRLMREEDAKKKKEAEERAKKAAADLEAKKAAAAKKAAEAMERAKQREAEALAKSKAREAEEKKASKS</sequence>
<dbReference type="PANTHER" id="PTHR15893">
    <property type="entry name" value="RIBOSOMAL PROTEIN L27"/>
    <property type="match status" value="1"/>
</dbReference>
<name>A0A4P7NBH5_PYROR</name>
<dbReference type="Gene3D" id="2.40.50.100">
    <property type="match status" value="1"/>
</dbReference>
<organism evidence="7 8">
    <name type="scientific">Pyricularia oryzae</name>
    <name type="common">Rice blast fungus</name>
    <name type="synonym">Magnaporthe oryzae</name>
    <dbReference type="NCBI Taxonomy" id="318829"/>
    <lineage>
        <taxon>Eukaryota</taxon>
        <taxon>Fungi</taxon>
        <taxon>Dikarya</taxon>
        <taxon>Ascomycota</taxon>
        <taxon>Pezizomycotina</taxon>
        <taxon>Sordariomycetes</taxon>
        <taxon>Sordariomycetidae</taxon>
        <taxon>Magnaporthales</taxon>
        <taxon>Pyriculariaceae</taxon>
        <taxon>Pyricularia</taxon>
    </lineage>
</organism>
<dbReference type="OMA" id="LWHPGEN"/>
<dbReference type="GO" id="GO:0006412">
    <property type="term" value="P:translation"/>
    <property type="evidence" value="ECO:0007669"/>
    <property type="project" value="InterPro"/>
</dbReference>
<evidence type="ECO:0000256" key="2">
    <source>
        <dbReference type="ARBA" id="ARBA00010797"/>
    </source>
</evidence>
<keyword evidence="4" id="KW-0496">Mitochondrion</keyword>
<proteinExistence type="inferred from homology"/>
<dbReference type="EMBL" id="CP034206">
    <property type="protein sequence ID" value="QBZ59122.1"/>
    <property type="molecule type" value="Genomic_DNA"/>
</dbReference>
<dbReference type="PRINTS" id="PR00063">
    <property type="entry name" value="RIBOSOMALL27"/>
</dbReference>
<comment type="subcellular location">
    <subcellularLocation>
        <location evidence="1">Mitochondrion</location>
    </subcellularLocation>
</comment>
<protein>
    <recommendedName>
        <fullName evidence="6">Large ribosomal subunit protein bL27m</fullName>
    </recommendedName>
</protein>
<reference evidence="7 8" key="1">
    <citation type="journal article" date="2019" name="Mol. Biol. Evol.">
        <title>Blast fungal genomes show frequent chromosomal changes, gene gains and losses, and effector gene turnover.</title>
        <authorList>
            <person name="Gomez Luciano L.B."/>
            <person name="Jason Tsai I."/>
            <person name="Chuma I."/>
            <person name="Tosa Y."/>
            <person name="Chen Y.H."/>
            <person name="Li J.Y."/>
            <person name="Li M.Y."/>
            <person name="Jade Lu M.Y."/>
            <person name="Nakayashiki H."/>
            <person name="Li W.H."/>
        </authorList>
    </citation>
    <scope>NUCLEOTIDE SEQUENCE [LARGE SCALE GENOMIC DNA]</scope>
    <source>
        <strain evidence="7">MZ5-1-6</strain>
    </source>
</reference>
<evidence type="ECO:0000256" key="5">
    <source>
        <dbReference type="ARBA" id="ARBA00023274"/>
    </source>
</evidence>
<dbReference type="VEuPathDB" id="FungiDB:M_BR32_EuGene_00046131"/>
<dbReference type="GO" id="GO:0003735">
    <property type="term" value="F:structural constituent of ribosome"/>
    <property type="evidence" value="ECO:0007669"/>
    <property type="project" value="InterPro"/>
</dbReference>
<evidence type="ECO:0000313" key="8">
    <source>
        <dbReference type="Proteomes" id="UP000294847"/>
    </source>
</evidence>
<accession>A0A4P7NBH5</accession>
<evidence type="ECO:0000256" key="4">
    <source>
        <dbReference type="ARBA" id="ARBA00023128"/>
    </source>
</evidence>
<keyword evidence="3" id="KW-0689">Ribosomal protein</keyword>
<dbReference type="FunFam" id="2.40.50.100:FF:000042">
    <property type="entry name" value="50S ribosomal protein L27"/>
    <property type="match status" value="1"/>
</dbReference>
<evidence type="ECO:0000256" key="6">
    <source>
        <dbReference type="ARBA" id="ARBA00035267"/>
    </source>
</evidence>
<dbReference type="Proteomes" id="UP000294847">
    <property type="component" value="Chromosome 3"/>
</dbReference>
<dbReference type="SMR" id="A0A4P7NBH5"/>
<comment type="similarity">
    <text evidence="2">Belongs to the bacterial ribosomal protein bL27 family.</text>
</comment>
<dbReference type="AlphaFoldDB" id="A0A4P7NBH5"/>
<gene>
    <name evidence="7" type="ORF">PoMZ_04082</name>
</gene>
<evidence type="ECO:0000256" key="1">
    <source>
        <dbReference type="ARBA" id="ARBA00004173"/>
    </source>
</evidence>